<evidence type="ECO:0000256" key="5">
    <source>
        <dbReference type="ARBA" id="ARBA00022725"/>
    </source>
</evidence>
<sequence>MFPKTLAPTKINRNNFKFDNMFVVTAMAMFINRSHPSIPRNLFWVFQFLIILTLSTTTFLFLGNSVLLYDIPAGRYAEASKNGTMAIVAFTITIKYSFLLYFQKYMKNLISVVDRDYKLAMDFEEEEKEIVIMYAKKGAKVSWYWLLAALSTSIAFPLKAIFKMGYSYWQGDFKYIPMFDMRYPDRLDILKDIPAMFILLFVLCLMFGCYATTMYIGFDPLVPIFLLHICGQLDILSKRILKIFSENYNEEEINEKLKNVNIKLQDLYGLIENIKNKFTVLFEYNMKTTTFLLPLSLFQVVEDLKRSQLNMEFLSFFVATILHFYMPCYYSDNLLERSYYLREAIYSCGWETHPNTRARKTVLLMMTRTTAPLVLSTIFYTICLDTFAEMCRQSYAIFNIMNAACA</sequence>
<gene>
    <name evidence="11" type="primary">OR53</name>
</gene>
<dbReference type="EMBL" id="LC002747">
    <property type="protein sequence ID" value="BAR43495.1"/>
    <property type="molecule type" value="mRNA"/>
</dbReference>
<dbReference type="AlphaFoldDB" id="A0A0E4B5D2"/>
<comment type="subcellular location">
    <subcellularLocation>
        <location evidence="1 10">Cell membrane</location>
        <topology evidence="1 10">Multi-pass membrane protein</topology>
    </subcellularLocation>
</comment>
<evidence type="ECO:0000256" key="4">
    <source>
        <dbReference type="ARBA" id="ARBA00022692"/>
    </source>
</evidence>
<evidence type="ECO:0000256" key="2">
    <source>
        <dbReference type="ARBA" id="ARBA00022475"/>
    </source>
</evidence>
<evidence type="ECO:0000256" key="10">
    <source>
        <dbReference type="RuleBase" id="RU351113"/>
    </source>
</evidence>
<comment type="caution">
    <text evidence="10">Lacks conserved residue(s) required for the propagation of feature annotation.</text>
</comment>
<keyword evidence="2" id="KW-1003">Cell membrane</keyword>
<evidence type="ECO:0000256" key="7">
    <source>
        <dbReference type="ARBA" id="ARBA00023136"/>
    </source>
</evidence>
<feature type="transmembrane region" description="Helical" evidence="10">
    <location>
        <begin position="193"/>
        <end position="218"/>
    </location>
</feature>
<dbReference type="Pfam" id="PF02949">
    <property type="entry name" value="7tm_6"/>
    <property type="match status" value="1"/>
</dbReference>
<evidence type="ECO:0000313" key="11">
    <source>
        <dbReference type="EMBL" id="BAR43495.1"/>
    </source>
</evidence>
<dbReference type="PANTHER" id="PTHR21137:SF35">
    <property type="entry name" value="ODORANT RECEPTOR 19A-RELATED"/>
    <property type="match status" value="1"/>
</dbReference>
<reference evidence="11" key="1">
    <citation type="submission" date="2014-09" db="EMBL/GenBank/DDBJ databases">
        <title>Identification of candidate odorant receptors in Asian corn borer Ostrinia furnacalis.</title>
        <authorList>
            <person name="Yang B."/>
            <person name="Ozaki K."/>
            <person name="Ishikawa Y."/>
            <person name="Matsuo T."/>
        </authorList>
    </citation>
    <scope>NUCLEOTIDE SEQUENCE</scope>
    <source>
        <tissue evidence="11">Antennae</tissue>
    </source>
</reference>
<dbReference type="GO" id="GO:0005549">
    <property type="term" value="F:odorant binding"/>
    <property type="evidence" value="ECO:0007669"/>
    <property type="project" value="InterPro"/>
</dbReference>
<dbReference type="OrthoDB" id="7604726at2759"/>
<feature type="transmembrane region" description="Helical" evidence="10">
    <location>
        <begin position="83"/>
        <end position="102"/>
    </location>
</feature>
<evidence type="ECO:0000256" key="1">
    <source>
        <dbReference type="ARBA" id="ARBA00004651"/>
    </source>
</evidence>
<dbReference type="GO" id="GO:0005886">
    <property type="term" value="C:plasma membrane"/>
    <property type="evidence" value="ECO:0007669"/>
    <property type="project" value="UniProtKB-SubCell"/>
</dbReference>
<accession>A0A0E4B5D2</accession>
<feature type="transmembrane region" description="Helical" evidence="10">
    <location>
        <begin position="42"/>
        <end position="63"/>
    </location>
</feature>
<keyword evidence="4 10" id="KW-0812">Transmembrane</keyword>
<comment type="similarity">
    <text evidence="10">Belongs to the insect chemoreceptor superfamily. Heteromeric odorant receptor channel (TC 1.A.69) family.</text>
</comment>
<evidence type="ECO:0000256" key="6">
    <source>
        <dbReference type="ARBA" id="ARBA00022989"/>
    </source>
</evidence>
<dbReference type="PANTHER" id="PTHR21137">
    <property type="entry name" value="ODORANT RECEPTOR"/>
    <property type="match status" value="1"/>
</dbReference>
<feature type="transmembrane region" description="Helical" evidence="10">
    <location>
        <begin position="143"/>
        <end position="162"/>
    </location>
</feature>
<keyword evidence="7 10" id="KW-0472">Membrane</keyword>
<protein>
    <recommendedName>
        <fullName evidence="10">Odorant receptor</fullName>
    </recommendedName>
</protein>
<name>A0A0E4B5D2_OSTFU</name>
<keyword evidence="6 10" id="KW-1133">Transmembrane helix</keyword>
<dbReference type="GO" id="GO:0004984">
    <property type="term" value="F:olfactory receptor activity"/>
    <property type="evidence" value="ECO:0007669"/>
    <property type="project" value="InterPro"/>
</dbReference>
<evidence type="ECO:0000256" key="8">
    <source>
        <dbReference type="ARBA" id="ARBA00023170"/>
    </source>
</evidence>
<keyword evidence="5 10" id="KW-0552">Olfaction</keyword>
<evidence type="ECO:0000256" key="9">
    <source>
        <dbReference type="ARBA" id="ARBA00023224"/>
    </source>
</evidence>
<keyword evidence="8 10" id="KW-0675">Receptor</keyword>
<dbReference type="GO" id="GO:0007165">
    <property type="term" value="P:signal transduction"/>
    <property type="evidence" value="ECO:0007669"/>
    <property type="project" value="UniProtKB-KW"/>
</dbReference>
<keyword evidence="3 10" id="KW-0716">Sensory transduction</keyword>
<proteinExistence type="evidence at transcript level"/>
<dbReference type="InterPro" id="IPR004117">
    <property type="entry name" value="7tm6_olfct_rcpt"/>
</dbReference>
<evidence type="ECO:0000256" key="3">
    <source>
        <dbReference type="ARBA" id="ARBA00022606"/>
    </source>
</evidence>
<organism evidence="11">
    <name type="scientific">Ostrinia furnacalis</name>
    <name type="common">Asian corn borer</name>
    <dbReference type="NCBI Taxonomy" id="93504"/>
    <lineage>
        <taxon>Eukaryota</taxon>
        <taxon>Metazoa</taxon>
        <taxon>Ecdysozoa</taxon>
        <taxon>Arthropoda</taxon>
        <taxon>Hexapoda</taxon>
        <taxon>Insecta</taxon>
        <taxon>Pterygota</taxon>
        <taxon>Neoptera</taxon>
        <taxon>Endopterygota</taxon>
        <taxon>Lepidoptera</taxon>
        <taxon>Glossata</taxon>
        <taxon>Ditrysia</taxon>
        <taxon>Pyraloidea</taxon>
        <taxon>Crambidae</taxon>
        <taxon>Pyraustinae</taxon>
        <taxon>Ostrinia</taxon>
    </lineage>
</organism>
<feature type="transmembrane region" description="Helical" evidence="10">
    <location>
        <begin position="313"/>
        <end position="330"/>
    </location>
</feature>
<keyword evidence="9 10" id="KW-0807">Transducer</keyword>